<gene>
    <name evidence="1" type="ORF">NCTC12877_02070</name>
</gene>
<name>A0A378R393_9GAMM</name>
<dbReference type="EMBL" id="UGQB01000004">
    <property type="protein sequence ID" value="STZ09061.1"/>
    <property type="molecule type" value="Genomic_DNA"/>
</dbReference>
<dbReference type="STRING" id="1122244.GCA_000426885_00268"/>
<protein>
    <submittedName>
        <fullName evidence="1">Uncharacterized protein</fullName>
    </submittedName>
</protein>
<evidence type="ECO:0000313" key="2">
    <source>
        <dbReference type="Proteomes" id="UP000254065"/>
    </source>
</evidence>
<evidence type="ECO:0000313" key="1">
    <source>
        <dbReference type="EMBL" id="STZ09061.1"/>
    </source>
</evidence>
<organism evidence="1 2">
    <name type="scientific">Moraxella caprae</name>
    <dbReference type="NCBI Taxonomy" id="90240"/>
    <lineage>
        <taxon>Bacteria</taxon>
        <taxon>Pseudomonadati</taxon>
        <taxon>Pseudomonadota</taxon>
        <taxon>Gammaproteobacteria</taxon>
        <taxon>Moraxellales</taxon>
        <taxon>Moraxellaceae</taxon>
        <taxon>Moraxella</taxon>
    </lineage>
</organism>
<sequence length="110" mass="12829">MSLEQFDTQCKSHFFQLVDTYGPNFVGKYNISEDEIRQALNRQRSTQEMWEFTKTFFELKGYCVSRTSFGFQLELIARTMASSPDDQFKLAKAIESFRSRAVLQGDVDNM</sequence>
<dbReference type="AlphaFoldDB" id="A0A378R393"/>
<proteinExistence type="predicted"/>
<keyword evidence="2" id="KW-1185">Reference proteome</keyword>
<dbReference type="RefSeq" id="WP_029102099.1">
    <property type="nucleotide sequence ID" value="NZ_UGQB01000004.1"/>
</dbReference>
<accession>A0A378R393</accession>
<dbReference type="Proteomes" id="UP000254065">
    <property type="component" value="Unassembled WGS sequence"/>
</dbReference>
<reference evidence="1 2" key="1">
    <citation type="submission" date="2018-06" db="EMBL/GenBank/DDBJ databases">
        <authorList>
            <consortium name="Pathogen Informatics"/>
            <person name="Doyle S."/>
        </authorList>
    </citation>
    <scope>NUCLEOTIDE SEQUENCE [LARGE SCALE GENOMIC DNA]</scope>
    <source>
        <strain evidence="1 2">NCTC12877</strain>
    </source>
</reference>